<dbReference type="AlphaFoldDB" id="A0A916YUM5"/>
<dbReference type="EMBL" id="BMIP01000001">
    <property type="protein sequence ID" value="GGD61189.1"/>
    <property type="molecule type" value="Genomic_DNA"/>
</dbReference>
<comment type="caution">
    <text evidence="2">The sequence shown here is derived from an EMBL/GenBank/DDBJ whole genome shotgun (WGS) entry which is preliminary data.</text>
</comment>
<dbReference type="RefSeq" id="WP_156522018.1">
    <property type="nucleotide sequence ID" value="NZ_BMIP01000001.1"/>
</dbReference>
<keyword evidence="1" id="KW-0732">Signal</keyword>
<dbReference type="Proteomes" id="UP000612349">
    <property type="component" value="Unassembled WGS sequence"/>
</dbReference>
<reference evidence="2" key="1">
    <citation type="journal article" date="2014" name="Int. J. Syst. Evol. Microbiol.">
        <title>Complete genome sequence of Corynebacterium casei LMG S-19264T (=DSM 44701T), isolated from a smear-ripened cheese.</title>
        <authorList>
            <consortium name="US DOE Joint Genome Institute (JGI-PGF)"/>
            <person name="Walter F."/>
            <person name="Albersmeier A."/>
            <person name="Kalinowski J."/>
            <person name="Ruckert C."/>
        </authorList>
    </citation>
    <scope>NUCLEOTIDE SEQUENCE</scope>
    <source>
        <strain evidence="2">CGMCC 1.15360</strain>
    </source>
</reference>
<feature type="chain" id="PRO_5037862607" evidence="1">
    <location>
        <begin position="19"/>
        <end position="103"/>
    </location>
</feature>
<feature type="signal peptide" evidence="1">
    <location>
        <begin position="1"/>
        <end position="18"/>
    </location>
</feature>
<accession>A0A916YUM5</accession>
<protein>
    <submittedName>
        <fullName evidence="2">Uncharacterized protein</fullName>
    </submittedName>
</protein>
<name>A0A916YUM5_9SPHN</name>
<reference evidence="2" key="2">
    <citation type="submission" date="2020-09" db="EMBL/GenBank/DDBJ databases">
        <authorList>
            <person name="Sun Q."/>
            <person name="Zhou Y."/>
        </authorList>
    </citation>
    <scope>NUCLEOTIDE SEQUENCE</scope>
    <source>
        <strain evidence="2">CGMCC 1.15360</strain>
    </source>
</reference>
<organism evidence="2 3">
    <name type="scientific">Croceicoccus mobilis</name>
    <dbReference type="NCBI Taxonomy" id="1703339"/>
    <lineage>
        <taxon>Bacteria</taxon>
        <taxon>Pseudomonadati</taxon>
        <taxon>Pseudomonadota</taxon>
        <taxon>Alphaproteobacteria</taxon>
        <taxon>Sphingomonadales</taxon>
        <taxon>Erythrobacteraceae</taxon>
        <taxon>Croceicoccus</taxon>
    </lineage>
</organism>
<sequence>MVHSILALVALTSLAVVDAPLEQAISARDAQTLRCIAAIDVVAGWGIDDPVRRAGARDQLVSQLESSNAMAQLESHALRLQGEELQKALDDCQTMSAVQHKPG</sequence>
<evidence type="ECO:0000313" key="3">
    <source>
        <dbReference type="Proteomes" id="UP000612349"/>
    </source>
</evidence>
<evidence type="ECO:0000256" key="1">
    <source>
        <dbReference type="SAM" id="SignalP"/>
    </source>
</evidence>
<proteinExistence type="predicted"/>
<keyword evidence="3" id="KW-1185">Reference proteome</keyword>
<gene>
    <name evidence="2" type="ORF">GCM10010990_08390</name>
</gene>
<evidence type="ECO:0000313" key="2">
    <source>
        <dbReference type="EMBL" id="GGD61189.1"/>
    </source>
</evidence>